<evidence type="ECO:0000259" key="14">
    <source>
        <dbReference type="Pfam" id="PF02728"/>
    </source>
</evidence>
<evidence type="ECO:0000313" key="16">
    <source>
        <dbReference type="EMBL" id="GAA4663675.1"/>
    </source>
</evidence>
<protein>
    <recommendedName>
        <fullName evidence="12">Amine oxidase</fullName>
        <ecNumber evidence="12">1.4.3.-</ecNumber>
    </recommendedName>
</protein>
<dbReference type="InterPro" id="IPR054157">
    <property type="entry name" value="AGAO-like_N2"/>
</dbReference>
<keyword evidence="6 12" id="KW-0479">Metal-binding</keyword>
<evidence type="ECO:0000256" key="7">
    <source>
        <dbReference type="ARBA" id="ARBA00022772"/>
    </source>
</evidence>
<dbReference type="Pfam" id="PF01179">
    <property type="entry name" value="Cu_amine_oxid"/>
    <property type="match status" value="1"/>
</dbReference>
<comment type="cofactor">
    <cofactor evidence="1">
        <name>Cu cation</name>
        <dbReference type="ChEBI" id="CHEBI:23378"/>
    </cofactor>
</comment>
<feature type="domain" description="Copper amine oxidase N3-terminal" evidence="14">
    <location>
        <begin position="113"/>
        <end position="209"/>
    </location>
</feature>
<keyword evidence="17" id="KW-1185">Reference proteome</keyword>
<organism evidence="16 17">
    <name type="scientific">Frondihabitans cladoniiphilus</name>
    <dbReference type="NCBI Taxonomy" id="715785"/>
    <lineage>
        <taxon>Bacteria</taxon>
        <taxon>Bacillati</taxon>
        <taxon>Actinomycetota</taxon>
        <taxon>Actinomycetes</taxon>
        <taxon>Micrococcales</taxon>
        <taxon>Microbacteriaceae</taxon>
        <taxon>Frondihabitans</taxon>
    </lineage>
</organism>
<dbReference type="Pfam" id="PF02728">
    <property type="entry name" value="Cu_amine_oxidN3"/>
    <property type="match status" value="1"/>
</dbReference>
<accession>A0ABP8VHC2</accession>
<sequence>MTTTEGHVDSTHVGRAAHPLDPISAAEVDAVREALVAAGRIGETTRFASVQLHEPHKREVLEFKEGDAVDRRALVVLLDLAAGDVHEAVVNATAAEVESFHRIPTETHPYGQPAVIMEEFERIDVAVKSDARWQKAVAERGFLDHDKLIILPLAPGYFGFENEKGKRIMRAFTLFREKQTDSPWANPLEGLIAYVDLTAAKVVELFDYGVVPLPSEHGNFREGDWGPSRTDLKPLEIVQPEGPSFRVDGRLVEWQNWKFRVGFDQREGLVLHQLSFRDGDRERPIMYRGSLSEMVVPYADPNPMRFWINYFDIGEYGLGKLTTSLQNGCDCLGEIHYFDAVLADDNGAPYTAKNVVCLHEEDYGVLWKHSELYDDMHDETRRSRRLVISFWTAIGNYDYGFFWYLYQDGTIEYEAKLTGIVFANAQLEGTENPYATQIAPGLVAPFHQHLFNVRLDMTVDGVANTVEESEVVRLPRSDENPFGNAFTVKSTAITSEADAGRMADPLISRTWKVVNPESTNRLGQPASYKLVPHASPVLLAADGASVRDRAAFATKHLWVTQYDPAERYAAGEYPNQHAGGSGIPAFQAADRNLVQEDVVLWHTFGTTHVPRTEDWPIMPVEYAGFTLKPVNFFERNPTLDLPKPTLKNHCAHGATCTCDHDHN</sequence>
<dbReference type="InterPro" id="IPR015802">
    <property type="entry name" value="Cu_amine_oxidase_N3"/>
</dbReference>
<dbReference type="PANTHER" id="PTHR10638">
    <property type="entry name" value="COPPER AMINE OXIDASE"/>
    <property type="match status" value="1"/>
</dbReference>
<evidence type="ECO:0000259" key="15">
    <source>
        <dbReference type="Pfam" id="PF21994"/>
    </source>
</evidence>
<comment type="cofactor">
    <cofactor evidence="2">
        <name>Mn(2+)</name>
        <dbReference type="ChEBI" id="CHEBI:29035"/>
    </cofactor>
</comment>
<dbReference type="InterPro" id="IPR016182">
    <property type="entry name" value="Cu_amine_oxidase_N-reg"/>
</dbReference>
<evidence type="ECO:0000256" key="6">
    <source>
        <dbReference type="ARBA" id="ARBA00022723"/>
    </source>
</evidence>
<dbReference type="NCBIfam" id="NF008559">
    <property type="entry name" value="PRK11504.1"/>
    <property type="match status" value="1"/>
</dbReference>
<keyword evidence="9 12" id="KW-0186">Copper</keyword>
<dbReference type="InterPro" id="IPR015798">
    <property type="entry name" value="Cu_amine_oxidase_C"/>
</dbReference>
<evidence type="ECO:0000256" key="12">
    <source>
        <dbReference type="RuleBase" id="RU000672"/>
    </source>
</evidence>
<dbReference type="InterPro" id="IPR049947">
    <property type="entry name" value="Cu_Am_Ox_Cu-bd"/>
</dbReference>
<evidence type="ECO:0000259" key="13">
    <source>
        <dbReference type="Pfam" id="PF01179"/>
    </source>
</evidence>
<keyword evidence="8 12" id="KW-0560">Oxidoreductase</keyword>
<dbReference type="Gene3D" id="3.10.450.40">
    <property type="match status" value="2"/>
</dbReference>
<comment type="subunit">
    <text evidence="5">Homodimer.</text>
</comment>
<dbReference type="Pfam" id="PF21994">
    <property type="entry name" value="AGAO-like_N2"/>
    <property type="match status" value="1"/>
</dbReference>
<comment type="cofactor">
    <cofactor evidence="12">
        <name>Cu cation</name>
        <dbReference type="ChEBI" id="CHEBI:23378"/>
    </cofactor>
    <text evidence="12">Contains 1 topaquinone per subunit.</text>
</comment>
<reference evidence="17" key="1">
    <citation type="journal article" date="2019" name="Int. J. Syst. Evol. Microbiol.">
        <title>The Global Catalogue of Microorganisms (GCM) 10K type strain sequencing project: providing services to taxonomists for standard genome sequencing and annotation.</title>
        <authorList>
            <consortium name="The Broad Institute Genomics Platform"/>
            <consortium name="The Broad Institute Genome Sequencing Center for Infectious Disease"/>
            <person name="Wu L."/>
            <person name="Ma J."/>
        </authorList>
    </citation>
    <scope>NUCLEOTIDE SEQUENCE [LARGE SCALE GENOMIC DNA]</scope>
    <source>
        <strain evidence="17">JCM 18956</strain>
    </source>
</reference>
<dbReference type="PANTHER" id="PTHR10638:SF86">
    <property type="entry name" value="COPPER AMINE OXIDASE 1-RELATED"/>
    <property type="match status" value="1"/>
</dbReference>
<comment type="similarity">
    <text evidence="4 12">Belongs to the copper/topaquinone oxidase family.</text>
</comment>
<evidence type="ECO:0000256" key="9">
    <source>
        <dbReference type="ARBA" id="ARBA00023008"/>
    </source>
</evidence>
<evidence type="ECO:0000256" key="5">
    <source>
        <dbReference type="ARBA" id="ARBA00011738"/>
    </source>
</evidence>
<evidence type="ECO:0000256" key="8">
    <source>
        <dbReference type="ARBA" id="ARBA00023002"/>
    </source>
</evidence>
<dbReference type="SUPFAM" id="SSF54416">
    <property type="entry name" value="Amine oxidase N-terminal region"/>
    <property type="match status" value="2"/>
</dbReference>
<feature type="domain" description="AGAO-like N2" evidence="15">
    <location>
        <begin position="25"/>
        <end position="99"/>
    </location>
</feature>
<comment type="PTM">
    <text evidence="12">Topaquinone (TPQ) is generated by copper-dependent autoxidation of a specific tyrosyl residue.</text>
</comment>
<dbReference type="RefSeq" id="WP_345371849.1">
    <property type="nucleotide sequence ID" value="NZ_BAABLM010000001.1"/>
</dbReference>
<comment type="catalytic activity">
    <reaction evidence="11">
        <text>a primary methyl amine + O2 + H2O = an aldehyde + H2O2 + NH4(+)</text>
        <dbReference type="Rhea" id="RHEA:16153"/>
        <dbReference type="ChEBI" id="CHEBI:15377"/>
        <dbReference type="ChEBI" id="CHEBI:15379"/>
        <dbReference type="ChEBI" id="CHEBI:16240"/>
        <dbReference type="ChEBI" id="CHEBI:17478"/>
        <dbReference type="ChEBI" id="CHEBI:28938"/>
        <dbReference type="ChEBI" id="CHEBI:228804"/>
        <dbReference type="EC" id="1.4.3.21"/>
    </reaction>
</comment>
<evidence type="ECO:0000256" key="1">
    <source>
        <dbReference type="ARBA" id="ARBA00001935"/>
    </source>
</evidence>
<comment type="caution">
    <text evidence="16">The sequence shown here is derived from an EMBL/GenBank/DDBJ whole genome shotgun (WGS) entry which is preliminary data.</text>
</comment>
<dbReference type="InterPro" id="IPR000269">
    <property type="entry name" value="Cu_amine_oxidase"/>
</dbReference>
<keyword evidence="10" id="KW-0464">Manganese</keyword>
<comment type="cofactor">
    <cofactor evidence="3">
        <name>Zn(2+)</name>
        <dbReference type="ChEBI" id="CHEBI:29105"/>
    </cofactor>
</comment>
<dbReference type="EC" id="1.4.3.-" evidence="12"/>
<evidence type="ECO:0000256" key="10">
    <source>
        <dbReference type="ARBA" id="ARBA00023211"/>
    </source>
</evidence>
<gene>
    <name evidence="16" type="ORF">GCM10025780_00370</name>
</gene>
<evidence type="ECO:0000256" key="4">
    <source>
        <dbReference type="ARBA" id="ARBA00007983"/>
    </source>
</evidence>
<dbReference type="SUPFAM" id="SSF49998">
    <property type="entry name" value="Amine oxidase catalytic domain"/>
    <property type="match status" value="1"/>
</dbReference>
<proteinExistence type="inferred from homology"/>
<dbReference type="PROSITE" id="PS01165">
    <property type="entry name" value="COPPER_AMINE_OXID_2"/>
    <property type="match status" value="1"/>
</dbReference>
<feature type="domain" description="Copper amine oxidase catalytic" evidence="13">
    <location>
        <begin position="235"/>
        <end position="639"/>
    </location>
</feature>
<dbReference type="EMBL" id="BAABLM010000001">
    <property type="protein sequence ID" value="GAA4663675.1"/>
    <property type="molecule type" value="Genomic_DNA"/>
</dbReference>
<keyword evidence="7 12" id="KW-0801">TPQ</keyword>
<evidence type="ECO:0000256" key="11">
    <source>
        <dbReference type="ARBA" id="ARBA00048032"/>
    </source>
</evidence>
<evidence type="ECO:0000256" key="3">
    <source>
        <dbReference type="ARBA" id="ARBA00001947"/>
    </source>
</evidence>
<evidence type="ECO:0000313" key="17">
    <source>
        <dbReference type="Proteomes" id="UP001501295"/>
    </source>
</evidence>
<evidence type="ECO:0000256" key="2">
    <source>
        <dbReference type="ARBA" id="ARBA00001936"/>
    </source>
</evidence>
<dbReference type="InterPro" id="IPR036460">
    <property type="entry name" value="Cu_amine_oxidase_C_sf"/>
</dbReference>
<dbReference type="Gene3D" id="2.70.98.20">
    <property type="entry name" value="Copper amine oxidase, catalytic domain"/>
    <property type="match status" value="1"/>
</dbReference>
<name>A0ABP8VHC2_9MICO</name>
<dbReference type="Proteomes" id="UP001501295">
    <property type="component" value="Unassembled WGS sequence"/>
</dbReference>